<name>A0ABS5WVN5_9RHOB</name>
<organism evidence="2 3">
    <name type="scientific">Falsiruegeria litorea</name>
    <dbReference type="NCBI Taxonomy" id="1280831"/>
    <lineage>
        <taxon>Bacteria</taxon>
        <taxon>Pseudomonadati</taxon>
        <taxon>Pseudomonadota</taxon>
        <taxon>Alphaproteobacteria</taxon>
        <taxon>Rhodobacterales</taxon>
        <taxon>Roseobacteraceae</taxon>
        <taxon>Falsiruegeria</taxon>
    </lineage>
</organism>
<evidence type="ECO:0000313" key="2">
    <source>
        <dbReference type="EMBL" id="MBT3142756.1"/>
    </source>
</evidence>
<evidence type="ECO:0008006" key="4">
    <source>
        <dbReference type="Google" id="ProtNLM"/>
    </source>
</evidence>
<accession>A0ABS5WVN5</accession>
<proteinExistence type="predicted"/>
<feature type="chain" id="PRO_5046034677" description="Secreted protein" evidence="1">
    <location>
        <begin position="25"/>
        <end position="105"/>
    </location>
</feature>
<sequence>MKLFMTIALCAGSLVALAPAPAEAASGTINRACRASDRPAASRELCSCIQRVANKSLSRTERRKVAKWFADPHQAQQIRMSDRSSDEQLWLRYKAFGQKVHATCR</sequence>
<comment type="caution">
    <text evidence="2">The sequence shown here is derived from an EMBL/GenBank/DDBJ whole genome shotgun (WGS) entry which is preliminary data.</text>
</comment>
<gene>
    <name evidence="2" type="ORF">KL867_16925</name>
</gene>
<dbReference type="Proteomes" id="UP000763802">
    <property type="component" value="Unassembled WGS sequence"/>
</dbReference>
<reference evidence="2 3" key="1">
    <citation type="submission" date="2021-05" db="EMBL/GenBank/DDBJ databases">
        <title>Draft genomes of marine bacteria isolated from model chitin particles.</title>
        <authorList>
            <person name="Datta M.S."/>
            <person name="Schwartzman J.A."/>
            <person name="Cordero O."/>
        </authorList>
    </citation>
    <scope>NUCLEOTIDE SEQUENCE [LARGE SCALE GENOMIC DNA]</scope>
    <source>
        <strain evidence="2 3">4E07</strain>
    </source>
</reference>
<evidence type="ECO:0000256" key="1">
    <source>
        <dbReference type="SAM" id="SignalP"/>
    </source>
</evidence>
<keyword evidence="1" id="KW-0732">Signal</keyword>
<protein>
    <recommendedName>
        <fullName evidence="4">Secreted protein</fullName>
    </recommendedName>
</protein>
<dbReference type="RefSeq" id="WP_215194062.1">
    <property type="nucleotide sequence ID" value="NZ_JAHHDY010000018.1"/>
</dbReference>
<feature type="signal peptide" evidence="1">
    <location>
        <begin position="1"/>
        <end position="24"/>
    </location>
</feature>
<evidence type="ECO:0000313" key="3">
    <source>
        <dbReference type="Proteomes" id="UP000763802"/>
    </source>
</evidence>
<keyword evidence="3" id="KW-1185">Reference proteome</keyword>
<dbReference type="EMBL" id="JAHHDY010000018">
    <property type="protein sequence ID" value="MBT3142756.1"/>
    <property type="molecule type" value="Genomic_DNA"/>
</dbReference>